<comment type="caution">
    <text evidence="2">The sequence shown here is derived from an EMBL/GenBank/DDBJ whole genome shotgun (WGS) entry which is preliminary data.</text>
</comment>
<dbReference type="EMBL" id="JAGGKP010000015">
    <property type="protein sequence ID" value="MBP1938415.1"/>
    <property type="molecule type" value="Genomic_DNA"/>
</dbReference>
<feature type="transmembrane region" description="Helical" evidence="1">
    <location>
        <begin position="53"/>
        <end position="75"/>
    </location>
</feature>
<gene>
    <name evidence="2" type="ORF">J2Z20_003337</name>
</gene>
<keyword evidence="1" id="KW-1133">Transmembrane helix</keyword>
<name>A0ABS4H7B9_9BACL</name>
<dbReference type="RefSeq" id="WP_209852898.1">
    <property type="nucleotide sequence ID" value="NZ_CBCRVE010000015.1"/>
</dbReference>
<keyword evidence="1" id="KW-0812">Transmembrane</keyword>
<keyword evidence="3" id="KW-1185">Reference proteome</keyword>
<sequence length="174" mass="20972">MAIEQNEKATFYQYRLIRKINRNYKMRRIYMVLPLLMVISEICLFSWSSILFFVLAAPVVIWIQYVISHSVLVIAGQSYRKRWRFSKQFPWFGYMPDQHVGYSIFRRVSLHMTWIGLCVIAVLIPWSPISFILSLIFWHVWSILPRIYTFVCLRKEPKDGMIKFNPEDISYYLQ</sequence>
<reference evidence="2 3" key="1">
    <citation type="submission" date="2021-03" db="EMBL/GenBank/DDBJ databases">
        <title>Genomic Encyclopedia of Type Strains, Phase IV (KMG-IV): sequencing the most valuable type-strain genomes for metagenomic binning, comparative biology and taxonomic classification.</title>
        <authorList>
            <person name="Goeker M."/>
        </authorList>
    </citation>
    <scope>NUCLEOTIDE SEQUENCE [LARGE SCALE GENOMIC DNA]</scope>
    <source>
        <strain evidence="2 3">DSM 23491</strain>
    </source>
</reference>
<evidence type="ECO:0000313" key="3">
    <source>
        <dbReference type="Proteomes" id="UP001519273"/>
    </source>
</evidence>
<dbReference type="Proteomes" id="UP001519273">
    <property type="component" value="Unassembled WGS sequence"/>
</dbReference>
<proteinExistence type="predicted"/>
<organism evidence="2 3">
    <name type="scientific">Paenibacillus sediminis</name>
    <dbReference type="NCBI Taxonomy" id="664909"/>
    <lineage>
        <taxon>Bacteria</taxon>
        <taxon>Bacillati</taxon>
        <taxon>Bacillota</taxon>
        <taxon>Bacilli</taxon>
        <taxon>Bacillales</taxon>
        <taxon>Paenibacillaceae</taxon>
        <taxon>Paenibacillus</taxon>
    </lineage>
</organism>
<keyword evidence="1" id="KW-0472">Membrane</keyword>
<evidence type="ECO:0000313" key="2">
    <source>
        <dbReference type="EMBL" id="MBP1938415.1"/>
    </source>
</evidence>
<evidence type="ECO:0008006" key="4">
    <source>
        <dbReference type="Google" id="ProtNLM"/>
    </source>
</evidence>
<accession>A0ABS4H7B9</accession>
<protein>
    <recommendedName>
        <fullName evidence="4">Transposase</fullName>
    </recommendedName>
</protein>
<feature type="transmembrane region" description="Helical" evidence="1">
    <location>
        <begin position="108"/>
        <end position="126"/>
    </location>
</feature>
<feature type="transmembrane region" description="Helical" evidence="1">
    <location>
        <begin position="29"/>
        <end position="47"/>
    </location>
</feature>
<evidence type="ECO:0000256" key="1">
    <source>
        <dbReference type="SAM" id="Phobius"/>
    </source>
</evidence>